<dbReference type="PANTHER" id="PTHR22970">
    <property type="entry name" value="AT-RICH INTERACTIVE DOMAIN-CONTAINING PROTEIN 2"/>
    <property type="match status" value="1"/>
</dbReference>
<proteinExistence type="predicted"/>
<dbReference type="GO" id="GO:0003677">
    <property type="term" value="F:DNA binding"/>
    <property type="evidence" value="ECO:0007669"/>
    <property type="project" value="InterPro"/>
</dbReference>
<dbReference type="AlphaFoldDB" id="A0A448WS35"/>
<dbReference type="PANTHER" id="PTHR22970:SF14">
    <property type="entry name" value="AT-RICH INTERACTIVE DOMAIN-CONTAINING PROTEIN 2"/>
    <property type="match status" value="1"/>
</dbReference>
<dbReference type="OrthoDB" id="338531at2759"/>
<accession>A0A448WS35</accession>
<evidence type="ECO:0000256" key="5">
    <source>
        <dbReference type="SAM" id="MobiDB-lite"/>
    </source>
</evidence>
<reference evidence="7" key="1">
    <citation type="submission" date="2018-11" db="EMBL/GenBank/DDBJ databases">
        <authorList>
            <consortium name="Pathogen Informatics"/>
        </authorList>
    </citation>
    <scope>NUCLEOTIDE SEQUENCE</scope>
</reference>
<dbReference type="InterPro" id="IPR052406">
    <property type="entry name" value="Chromatin_Remodeling_Comp"/>
</dbReference>
<dbReference type="Proteomes" id="UP000784294">
    <property type="component" value="Unassembled WGS sequence"/>
</dbReference>
<evidence type="ECO:0000256" key="1">
    <source>
        <dbReference type="ARBA" id="ARBA00022853"/>
    </source>
</evidence>
<dbReference type="PROSITE" id="PS51526">
    <property type="entry name" value="RFX_DBD"/>
    <property type="match status" value="1"/>
</dbReference>
<feature type="region of interest" description="Disordered" evidence="5">
    <location>
        <begin position="281"/>
        <end position="307"/>
    </location>
</feature>
<keyword evidence="4" id="KW-0539">Nucleus</keyword>
<evidence type="ECO:0000313" key="8">
    <source>
        <dbReference type="Proteomes" id="UP000784294"/>
    </source>
</evidence>
<gene>
    <name evidence="7" type="ORF">PXEA_LOCUS12266</name>
</gene>
<feature type="domain" description="RFX-type winged-helix" evidence="6">
    <location>
        <begin position="583"/>
        <end position="632"/>
    </location>
</feature>
<keyword evidence="3" id="KW-0804">Transcription</keyword>
<sequence length="632" mass="67494">MYNVSDDLAYGDREGYRVHLVATVLRNLVVDSSSTLHHIVELDGELVDESTGVSNSFLIGEHKQALRFIFLCAYANHSGLQHLALETLSLLRVPLFHSMGSVLRDLFLNLIGSDDRSMLMRGLQMMKSLCETPLSTTLSSLRPSCSEVTHSGMQDYATFLSSLPSSVFSTITSILYLRDMHLVVLAMDTLYTLSCLGSKVCHSLLRKTTSDSTSQFQTRVGLHEPDTVLASLFSMLTREAQAMGSDSLIRVRVMQAHGSSSLLGATAASRAPIPIVPTSKNSLISRESSKPSVPAGSGDTLKSSTKMSIPPLVPVTRRLSSLYLPTLPHSPGLSTVSTPSASASLTPGHVITAVTSSSSLFAPLESDSESASVSIVTPSNSQTTTAVSASFVTGLVSSGQHVYHIQPAQSGLQSSFVSPLSTQLLSTVQRMLPQNLGSIHAKPSAITLSCSPGQLLQIRSTTGCPPIANQAIFAQVLTPSTPSASVSLIVKPGLPCPRLPTNSQMIDQSTLPPVFSQAVISSDNCVQTNGIASQPHLLPQQGSSSSSSPVTHKRFFSLSADGSPARLSGATISLTSEARQEFCSRWLRSNYVFHSLSSVPRVQIYADYQKAIQRVFASSNSLSAVEFHNEVK</sequence>
<dbReference type="GO" id="GO:0006325">
    <property type="term" value="P:chromatin organization"/>
    <property type="evidence" value="ECO:0007669"/>
    <property type="project" value="UniProtKB-KW"/>
</dbReference>
<keyword evidence="2" id="KW-0805">Transcription regulation</keyword>
<evidence type="ECO:0000256" key="4">
    <source>
        <dbReference type="ARBA" id="ARBA00023242"/>
    </source>
</evidence>
<name>A0A448WS35_9PLAT</name>
<organism evidence="7 8">
    <name type="scientific">Protopolystoma xenopodis</name>
    <dbReference type="NCBI Taxonomy" id="117903"/>
    <lineage>
        <taxon>Eukaryota</taxon>
        <taxon>Metazoa</taxon>
        <taxon>Spiralia</taxon>
        <taxon>Lophotrochozoa</taxon>
        <taxon>Platyhelminthes</taxon>
        <taxon>Monogenea</taxon>
        <taxon>Polyopisthocotylea</taxon>
        <taxon>Polystomatidea</taxon>
        <taxon>Polystomatidae</taxon>
        <taxon>Protopolystoma</taxon>
    </lineage>
</organism>
<keyword evidence="1" id="KW-0156">Chromatin regulator</keyword>
<evidence type="ECO:0000259" key="6">
    <source>
        <dbReference type="PROSITE" id="PS51526"/>
    </source>
</evidence>
<protein>
    <recommendedName>
        <fullName evidence="6">RFX-type winged-helix domain-containing protein</fullName>
    </recommendedName>
</protein>
<evidence type="ECO:0000256" key="2">
    <source>
        <dbReference type="ARBA" id="ARBA00023015"/>
    </source>
</evidence>
<comment type="caution">
    <text evidence="7">The sequence shown here is derived from an EMBL/GenBank/DDBJ whole genome shotgun (WGS) entry which is preliminary data.</text>
</comment>
<dbReference type="GO" id="GO:0006355">
    <property type="term" value="P:regulation of DNA-templated transcription"/>
    <property type="evidence" value="ECO:0007669"/>
    <property type="project" value="InterPro"/>
</dbReference>
<dbReference type="InterPro" id="IPR003150">
    <property type="entry name" value="DNA-bd_RFX"/>
</dbReference>
<dbReference type="EMBL" id="CAAALY010038890">
    <property type="protein sequence ID" value="VEL18826.1"/>
    <property type="molecule type" value="Genomic_DNA"/>
</dbReference>
<evidence type="ECO:0000313" key="7">
    <source>
        <dbReference type="EMBL" id="VEL18826.1"/>
    </source>
</evidence>
<evidence type="ECO:0000256" key="3">
    <source>
        <dbReference type="ARBA" id="ARBA00023163"/>
    </source>
</evidence>
<keyword evidence="8" id="KW-1185">Reference proteome</keyword>